<organism evidence="1 2">
    <name type="scientific">Arthrobacter phage Bauer</name>
    <dbReference type="NCBI Taxonomy" id="2985648"/>
    <lineage>
        <taxon>Viruses</taxon>
        <taxon>Duplodnaviria</taxon>
        <taxon>Heunggongvirae</taxon>
        <taxon>Uroviricota</taxon>
        <taxon>Caudoviricetes</taxon>
        <taxon>Bauervirus</taxon>
        <taxon>Bauervirus bauer</taxon>
    </lineage>
</organism>
<protein>
    <submittedName>
        <fullName evidence="1">Uncharacterized protein</fullName>
    </submittedName>
</protein>
<evidence type="ECO:0000313" key="2">
    <source>
        <dbReference type="Proteomes" id="UP001156221"/>
    </source>
</evidence>
<dbReference type="RefSeq" id="YP_010761350.1">
    <property type="nucleotide sequence ID" value="NC_073594.1"/>
</dbReference>
<dbReference type="KEGG" id="vg:80034721"/>
<evidence type="ECO:0000313" key="1">
    <source>
        <dbReference type="EMBL" id="UYM26606.1"/>
    </source>
</evidence>
<sequence length="62" mass="6797">MSDFERKHKTAVTTIGGDVFLSLPDDQYIQMTPEQARAIATKLFLQAAEAAGEARPSVVVFQ</sequence>
<reference evidence="1" key="1">
    <citation type="submission" date="2022-10" db="EMBL/GenBank/DDBJ databases">
        <authorList>
            <person name="Shreffler J."/>
            <person name="Spring A.M."/>
            <person name="Klyczek K."/>
            <person name="Garlena R.A."/>
            <person name="Russell D.A."/>
            <person name="Pope W.H."/>
            <person name="Jacobs-Sera D."/>
            <person name="Hatfull G.F."/>
        </authorList>
    </citation>
    <scope>NUCLEOTIDE SEQUENCE</scope>
</reference>
<dbReference type="GeneID" id="80034721"/>
<name>A0A9E7V2K7_9CAUD</name>
<keyword evidence="2" id="KW-1185">Reference proteome</keyword>
<proteinExistence type="predicted"/>
<gene>
    <name evidence="1" type="primary">57</name>
    <name evidence="1" type="ORF">SEA_BAUER_57</name>
</gene>
<accession>A0A9E7V2K7</accession>
<dbReference type="Proteomes" id="UP001156221">
    <property type="component" value="Segment"/>
</dbReference>
<dbReference type="EMBL" id="OP580516">
    <property type="protein sequence ID" value="UYM26606.1"/>
    <property type="molecule type" value="Genomic_DNA"/>
</dbReference>